<evidence type="ECO:0000313" key="4">
    <source>
        <dbReference type="Proteomes" id="UP000824120"/>
    </source>
</evidence>
<gene>
    <name evidence="3" type="ORF">H5410_042073</name>
</gene>
<dbReference type="Proteomes" id="UP000824120">
    <property type="component" value="Chromosome 8"/>
</dbReference>
<dbReference type="AlphaFoldDB" id="A0A9J5XVD0"/>
<feature type="region of interest" description="Disordered" evidence="2">
    <location>
        <begin position="156"/>
        <end position="178"/>
    </location>
</feature>
<protein>
    <submittedName>
        <fullName evidence="3">Uncharacterized protein</fullName>
    </submittedName>
</protein>
<accession>A0A9J5XVD0</accession>
<dbReference type="EMBL" id="JACXVP010000008">
    <property type="protein sequence ID" value="KAG5591559.1"/>
    <property type="molecule type" value="Genomic_DNA"/>
</dbReference>
<proteinExistence type="predicted"/>
<evidence type="ECO:0000256" key="1">
    <source>
        <dbReference type="SAM" id="Coils"/>
    </source>
</evidence>
<feature type="coiled-coil region" evidence="1">
    <location>
        <begin position="110"/>
        <end position="144"/>
    </location>
</feature>
<sequence>MYNMHYETGAGLKHEFIDGVRNFIEHTMTLDIFKINGLNDFHKYVAENLDSSVQLTPELSSQIWKEKVVGGTHKGRCYGLGSRNDVRRLQSGLEGIGSSHQAEALDGVQIAAMSVQITKLTAALAKLERKRIAEQQSISETAQQIKEQVMNLARRPTISALNDTDDESDEDDYVDLTP</sequence>
<keyword evidence="4" id="KW-1185">Reference proteome</keyword>
<reference evidence="3 4" key="1">
    <citation type="submission" date="2020-09" db="EMBL/GenBank/DDBJ databases">
        <title>De no assembly of potato wild relative species, Solanum commersonii.</title>
        <authorList>
            <person name="Cho K."/>
        </authorList>
    </citation>
    <scope>NUCLEOTIDE SEQUENCE [LARGE SCALE GENOMIC DNA]</scope>
    <source>
        <strain evidence="3">LZ3.2</strain>
        <tissue evidence="3">Leaf</tissue>
    </source>
</reference>
<comment type="caution">
    <text evidence="3">The sequence shown here is derived from an EMBL/GenBank/DDBJ whole genome shotgun (WGS) entry which is preliminary data.</text>
</comment>
<evidence type="ECO:0000313" key="3">
    <source>
        <dbReference type="EMBL" id="KAG5591559.1"/>
    </source>
</evidence>
<keyword evidence="1" id="KW-0175">Coiled coil</keyword>
<organism evidence="3 4">
    <name type="scientific">Solanum commersonii</name>
    <name type="common">Commerson's wild potato</name>
    <name type="synonym">Commerson's nightshade</name>
    <dbReference type="NCBI Taxonomy" id="4109"/>
    <lineage>
        <taxon>Eukaryota</taxon>
        <taxon>Viridiplantae</taxon>
        <taxon>Streptophyta</taxon>
        <taxon>Embryophyta</taxon>
        <taxon>Tracheophyta</taxon>
        <taxon>Spermatophyta</taxon>
        <taxon>Magnoliopsida</taxon>
        <taxon>eudicotyledons</taxon>
        <taxon>Gunneridae</taxon>
        <taxon>Pentapetalae</taxon>
        <taxon>asterids</taxon>
        <taxon>lamiids</taxon>
        <taxon>Solanales</taxon>
        <taxon>Solanaceae</taxon>
        <taxon>Solanoideae</taxon>
        <taxon>Solaneae</taxon>
        <taxon>Solanum</taxon>
    </lineage>
</organism>
<evidence type="ECO:0000256" key="2">
    <source>
        <dbReference type="SAM" id="MobiDB-lite"/>
    </source>
</evidence>
<name>A0A9J5XVD0_SOLCO</name>
<feature type="compositionally biased region" description="Acidic residues" evidence="2">
    <location>
        <begin position="163"/>
        <end position="178"/>
    </location>
</feature>